<dbReference type="Pfam" id="PF17957">
    <property type="entry name" value="Big_7"/>
    <property type="match status" value="1"/>
</dbReference>
<accession>A0ABQ5YJQ8</accession>
<dbReference type="NCBIfam" id="NF038032">
    <property type="entry name" value="CehA_McbA_metalo"/>
    <property type="match status" value="1"/>
</dbReference>
<feature type="signal peptide" evidence="2">
    <location>
        <begin position="1"/>
        <end position="23"/>
    </location>
</feature>
<dbReference type="InterPro" id="IPR016195">
    <property type="entry name" value="Pol/histidinol_Pase-like"/>
</dbReference>
<dbReference type="Proteomes" id="UP001156706">
    <property type="component" value="Unassembled WGS sequence"/>
</dbReference>
<dbReference type="Gene3D" id="3.20.20.140">
    <property type="entry name" value="Metal-dependent hydrolases"/>
    <property type="match status" value="1"/>
</dbReference>
<gene>
    <name evidence="3" type="ORF">GCM10007907_36490</name>
</gene>
<name>A0ABQ5YJQ8_9NEIS</name>
<comment type="caution">
    <text evidence="3">The sequence shown here is derived from an EMBL/GenBank/DDBJ whole genome shotgun (WGS) entry which is preliminary data.</text>
</comment>
<dbReference type="Gene3D" id="2.60.120.380">
    <property type="match status" value="1"/>
</dbReference>
<organism evidence="3 4">
    <name type="scientific">Chitinimonas prasina</name>
    <dbReference type="NCBI Taxonomy" id="1434937"/>
    <lineage>
        <taxon>Bacteria</taxon>
        <taxon>Pseudomonadati</taxon>
        <taxon>Pseudomonadota</taxon>
        <taxon>Betaproteobacteria</taxon>
        <taxon>Neisseriales</taxon>
        <taxon>Chitinibacteraceae</taxon>
        <taxon>Chitinimonas</taxon>
    </lineage>
</organism>
<dbReference type="SUPFAM" id="SSF89550">
    <property type="entry name" value="PHP domain-like"/>
    <property type="match status" value="1"/>
</dbReference>
<evidence type="ECO:0000313" key="3">
    <source>
        <dbReference type="EMBL" id="GLR14859.1"/>
    </source>
</evidence>
<keyword evidence="2" id="KW-0732">Signal</keyword>
<sequence length="795" mass="84475">MREKHTTYCVALALSLAVSSALAAPGSRNPDHFEFDATLSAPYAGRDINGARTFALQFDYPGAHYLQTVAWRLELLDPKGKLVERWDGESSYLGRPLTVEVPWAGRSGKHAGLPDGTYSVQLHATVADPVLARSIAGNTSARVSRLLQTADDHDRKLQRWDIRVGNPAKPAMPRFAGLPTVQRKGGMRIQAAPATGSLPYTVYYGNLHSQTNDSDGGGAIGSCTSSQPAQTGQYGPADAFSYARNAGLDFLMTSEHNHYFDGSSSTNSAANPTTARNRYQAGLAAASSHNTANPDFLALYGMEWGVINNGGHLNILNAHELLAWEYNSSNQLIGDRFVAKNDYANLYATMKQQGWIGQFNHPERSGQFLINGTALGYDANGDEVMVATEIMNTSAFSSNTTETETGRSNYESAYNMLLERGYHVAPTTNQDNHCANWGTSYTNRTGVLIPQGAALNLASFVEAMRARRVFASMDKQSQLIFTANGQIMGARISNSGPLTLTANFANSAGRSVTQVQIFEGVPRRNGTVTLLSTDAVTTVTPAVGEHFYYAKLTQDDGKVLWSAPIWVNQTSGGGGTDTTPPTVTASVTGSSGNISLAANASDNIGVSNVEFLVDGSSKGSDNSTPYSLVLDSTTLANGSHTLVARAHDAAGNSASSNPVSFNVSNTTGGGSLAETESNGSLSSANVAARTVSSINGTMGTVSDKDYYKLTLNPGETLRVNMSGPTDKDYDLYLVNGSDSTLKSSLGNTCTESLSYTNGNASQTVYLKVISYKGSSSSQRYTLTLSYTGGTASIKR</sequence>
<dbReference type="EMBL" id="BSOG01000006">
    <property type="protein sequence ID" value="GLR14859.1"/>
    <property type="molecule type" value="Genomic_DNA"/>
</dbReference>
<evidence type="ECO:0008006" key="5">
    <source>
        <dbReference type="Google" id="ProtNLM"/>
    </source>
</evidence>
<proteinExistence type="predicted"/>
<feature type="region of interest" description="Disordered" evidence="1">
    <location>
        <begin position="649"/>
        <end position="678"/>
    </location>
</feature>
<protein>
    <recommendedName>
        <fullName evidence="5">Carbohydrate-binding protein CenC</fullName>
    </recommendedName>
</protein>
<evidence type="ECO:0000256" key="2">
    <source>
        <dbReference type="SAM" id="SignalP"/>
    </source>
</evidence>
<keyword evidence="4" id="KW-1185">Reference proteome</keyword>
<reference evidence="4" key="1">
    <citation type="journal article" date="2019" name="Int. J. Syst. Evol. Microbiol.">
        <title>The Global Catalogue of Microorganisms (GCM) 10K type strain sequencing project: providing services to taxonomists for standard genome sequencing and annotation.</title>
        <authorList>
            <consortium name="The Broad Institute Genomics Platform"/>
            <consortium name="The Broad Institute Genome Sequencing Center for Infectious Disease"/>
            <person name="Wu L."/>
            <person name="Ma J."/>
        </authorList>
    </citation>
    <scope>NUCLEOTIDE SEQUENCE [LARGE SCALE GENOMIC DNA]</scope>
    <source>
        <strain evidence="4">NBRC 110044</strain>
    </source>
</reference>
<feature type="compositionally biased region" description="Polar residues" evidence="1">
    <location>
        <begin position="652"/>
        <end position="666"/>
    </location>
</feature>
<dbReference type="Gene3D" id="2.60.40.10">
    <property type="entry name" value="Immunoglobulins"/>
    <property type="match status" value="1"/>
</dbReference>
<dbReference type="SUPFAM" id="SSF89260">
    <property type="entry name" value="Collagen-binding domain"/>
    <property type="match status" value="1"/>
</dbReference>
<dbReference type="InterPro" id="IPR013783">
    <property type="entry name" value="Ig-like_fold"/>
</dbReference>
<feature type="chain" id="PRO_5045316205" description="Carbohydrate-binding protein CenC" evidence="2">
    <location>
        <begin position="24"/>
        <end position="795"/>
    </location>
</feature>
<evidence type="ECO:0000256" key="1">
    <source>
        <dbReference type="SAM" id="MobiDB-lite"/>
    </source>
</evidence>
<evidence type="ECO:0000313" key="4">
    <source>
        <dbReference type="Proteomes" id="UP001156706"/>
    </source>
</evidence>
<dbReference type="RefSeq" id="WP_284197933.1">
    <property type="nucleotide sequence ID" value="NZ_BSOG01000006.1"/>
</dbReference>